<feature type="compositionally biased region" description="Basic and acidic residues" evidence="2">
    <location>
        <begin position="315"/>
        <end position="335"/>
    </location>
</feature>
<feature type="compositionally biased region" description="Basic and acidic residues" evidence="2">
    <location>
        <begin position="2480"/>
        <end position="2500"/>
    </location>
</feature>
<feature type="region of interest" description="Disordered" evidence="2">
    <location>
        <begin position="1065"/>
        <end position="1084"/>
    </location>
</feature>
<keyword evidence="4" id="KW-1185">Reference proteome</keyword>
<feature type="compositionally biased region" description="Basic and acidic residues" evidence="2">
    <location>
        <begin position="2604"/>
        <end position="2615"/>
    </location>
</feature>
<accession>A0ABD1SH74</accession>
<feature type="region of interest" description="Disordered" evidence="2">
    <location>
        <begin position="3420"/>
        <end position="3442"/>
    </location>
</feature>
<feature type="compositionally biased region" description="Basic and acidic residues" evidence="2">
    <location>
        <begin position="3293"/>
        <end position="3309"/>
    </location>
</feature>
<feature type="region of interest" description="Disordered" evidence="2">
    <location>
        <begin position="448"/>
        <end position="535"/>
    </location>
</feature>
<feature type="compositionally biased region" description="Low complexity" evidence="2">
    <location>
        <begin position="1019"/>
        <end position="1031"/>
    </location>
</feature>
<evidence type="ECO:0000313" key="3">
    <source>
        <dbReference type="EMBL" id="KAL2500080.1"/>
    </source>
</evidence>
<feature type="compositionally biased region" description="Basic and acidic residues" evidence="2">
    <location>
        <begin position="1153"/>
        <end position="1170"/>
    </location>
</feature>
<dbReference type="EMBL" id="JBFOLK010000007">
    <property type="protein sequence ID" value="KAL2500080.1"/>
    <property type="molecule type" value="Genomic_DNA"/>
</dbReference>
<feature type="compositionally biased region" description="Basic and acidic residues" evidence="2">
    <location>
        <begin position="732"/>
        <end position="756"/>
    </location>
</feature>
<feature type="compositionally biased region" description="Basic and acidic residues" evidence="2">
    <location>
        <begin position="2797"/>
        <end position="2809"/>
    </location>
</feature>
<organism evidence="3 4">
    <name type="scientific">Abeliophyllum distichum</name>
    <dbReference type="NCBI Taxonomy" id="126358"/>
    <lineage>
        <taxon>Eukaryota</taxon>
        <taxon>Viridiplantae</taxon>
        <taxon>Streptophyta</taxon>
        <taxon>Embryophyta</taxon>
        <taxon>Tracheophyta</taxon>
        <taxon>Spermatophyta</taxon>
        <taxon>Magnoliopsida</taxon>
        <taxon>eudicotyledons</taxon>
        <taxon>Gunneridae</taxon>
        <taxon>Pentapetalae</taxon>
        <taxon>asterids</taxon>
        <taxon>lamiids</taxon>
        <taxon>Lamiales</taxon>
        <taxon>Oleaceae</taxon>
        <taxon>Forsythieae</taxon>
        <taxon>Abeliophyllum</taxon>
    </lineage>
</organism>
<feature type="compositionally biased region" description="Basic and acidic residues" evidence="2">
    <location>
        <begin position="2221"/>
        <end position="2241"/>
    </location>
</feature>
<feature type="compositionally biased region" description="Basic and acidic residues" evidence="2">
    <location>
        <begin position="1884"/>
        <end position="1920"/>
    </location>
</feature>
<dbReference type="Proteomes" id="UP001604336">
    <property type="component" value="Unassembled WGS sequence"/>
</dbReference>
<feature type="compositionally biased region" description="Basic and acidic residues" evidence="2">
    <location>
        <begin position="102"/>
        <end position="112"/>
    </location>
</feature>
<feature type="compositionally biased region" description="Polar residues" evidence="2">
    <location>
        <begin position="2917"/>
        <end position="2942"/>
    </location>
</feature>
<sequence>MASEVADIPQAVCEKIEAEDRKLINETTNIELDKLSKEERMDAEDTPNQSHETLKCNFGVENVKDTKEGSAGAAEGENFLNLPSMTKVSVKANNGSPDAYEVVEKPDQTKKDACKIQSLEDEKLDNRPVEIISTKETTSEEIQQNAEELSSALDEVEDRGVVPVESTVDSADATSGLKVEDSIHAPDSEDARMDTKKLKDTSIVETGADKFGSGKFAENFDVALEKGNQETITFREDTINLIENECELQDQNKSESSFLKDAEDIVIQEGDKAATAPEVSEMVLENILNRSAGEEENQSTTLEEVGDHSIQTASEKTEENSLKQVDESQIKHEECLQNESGKLSSTEAPTQDTNHEGIETGDLKKANISGDQRSSENYFPNEKPVESLHVSPEEIKTSASCQNAETISPSLEQRLFANPQEILSDETKDKTIDAADVKDVATIDPNEAAGGSLPYGSANDLNVTHPLEEGKHIDGPSIDAPVNNSNNICSKEGGDQINNIEDQDDSEASCEVTEDHNKETESQMTDREDDTAIRSEAKADETIKIFQEVYDDQKMTSKPGDIETQVMEREHDTAIQSEATADETTKICQETTELMVTDSSENIEKIILLDENRNQHVSVASILEEKIAESSEGDKTITDIPSQEVGVSYQEHDGCIDSSTQIIDKDSGSKDNLTVLSAEETETEVSYEEEKKIKEPDTEILGQRLQSQDTDQQIMMETDGFKDNCTATLEENGAKESSQEDEGSKESKNVEPEQSTREVLNAVIPSSAIGENKLDENLKKDERNVIISEQEIKNAEKEGTGENFEGTHFSEDSKGKTMEHEEESGSTCIIQSSIQSEEEEISSKDCLDSAQNLSSVSEISEGSGEAIIDTTEMAVTVGTEDPNLKEVELQDNIELDENDLASENLGVATSISDKKEAESINIESEHESISNLGKNRDVNVFVMGGNEANETVTGEITKYEVQNETQAALSKCKDQVAAACNVSQHTLELNLGESYSPSYEEQNLLPALANETKDDNSENIEGSSIISDSSSAVKSTENIDTEKNVVGQDTARNSDDFSKKNLDTQKSALESKPEHENGMKDLDINSMTSITEENPESVEPTIELPSTSEPVIELQVNRSNPESTITAVIDDGIKTIEEKNESIGEIPISQHSLDGKVDTNDDGGEHKADDKQHIDSIQMLQGVEKDNESDNTTEQEEKVIEQDFESSQRAESCETKIQLGADNPINRAPTCDQMITGGSLSEEILQVQQENESADSRGKIKEQIEEKGCLEDVQMIAAVDVAMHEEKGLDSSSIKNLDETLSDDSKEKMILDIAEDLNWKQEESSVTAVSEDEKLANMTNLASVATQENSDYEIVHEPSSVHDKTDAEDVQVLDDSISFSSKENLVQVDPEESTELQVPCGEKVESMQQDPITVLEEIQEQPGNASEAVSKEKMTLDIAEDLNQEQEESSVTKVSEDEKLANMTRLASVATTENSDYKIVQEPNSFHDKTDIEDVQVLDDSIAYSLKENLLQVDPEESTKLQVPCGEKLESMQQDPITVVKEIEEQQPGNASEAFSKEKMTLDIVEDLNREQEESSVTKVSEDEKLVNITNLESVATEENSDYKIVHEPSTFLDKTDTEDVQVLDEYITFSSKENLVQLDPEESPELQVPCREKVESMQQDPITVMEEIEEQQPQNASEAVSEAGGVNYEGETRTADNCKEIMDSSSFAELDEISPSNPLQKSKKKTLQVGENEGTEKQQDDLHTLAHIDDSPMGITQKDAQLCVASDDGSEDTQVMEKLVADSLPASDKNMVEKAEFMESEFDENETSNENIQQLQQEDTSETVLTDVQNMKPAEGEPEEAKCGQEKITVGETIESREESTSIEIAKSSPPDILQIYSVATSHAEDHSTKEKELTINREELHAEKTEPNEDGAKPREDKGEEEEAHNQKKSAVDVAIHEEKGLDLSSIRNLAETSSDDSKEKITLDSANGLNREQEESSDTKMSQDEKLASTTSLASKVTEENSDYKIVDESHSFHDKTDIRDVQVLEASITCSNKENIVQVDPTESKDQVPCRETVELMQEDPITVLEEIEEQQTENASEAVSDAKEAHREGEKIITDNCEEIMATSSFVALDKISHCKPLPESRTETLQQGEEKKTGNQQDGLHILAYTVDSPMEITQKDAPLCIASANGSDNTQVMQELEVATLQALDKHVVDEENHEEISHVEDYSTKDKELTINKEELHAEKTEPIEDKGAKMLEEKEEEEVGKQKRSGFGSQALTLVEESDRDVTGSVSEAPEENINFKVEEANKFNDKADTTPSTVMKKETSLEEICVNGKSTSSHDETPEITNTASDDLEGQEVESVRVAETAASVPQSETIEAQHADIGIAVKKLSESNEVEFADEENKAGAVYKSNDQNVEELKSWEFPTLRKNKSENREKETDKDYEKGFESKCERAEAVIEDNITSDQVKQELQEKSLELLSKVQSCENKLQNVENNDQRTNEEGTEHGDDTSKDEDSMNYSTKNEEVDNIVYSNLEILQPIKLEKVLESETQVQSFEVITKGEQMKTEEENLEAVKEEIRAEKTVAEEICEAKESKKIDMLSEKIKDEDEAVEDCQLGSTKEETIPERYQEYEEETEEDPKVKTEEAIKSANENEKVSEKIEEAYVDENVSKHIVFDNKAVEEPNENLPAKESIDGILQVKEEGKIVEEITTIVNNQEKAHELDDVYVETEREVPSEEVNSSAVAFLEHGEERTRANEDTGLKNKNINFSPMGDAAAGEPLDNENIISEAAPTKLIHETIEGCEDNKEIFMREQEDIERKDEKLAISESLGDEESEAKKDKNQHEFETDKQLKDEVFISEKVQEKEEEQEMLSAGEAEVKVGEADTCSRQTEGENINNYDQVENPDFSSHGQDTSEISHSYGVLGIAKDNENTTDIRTQEKISTGTAKSQISEATYPNESGEAIKSRVSKDIQLMEQDSEAITVDAEMQESKAGNASTDVQKGTGVQCGEEEKADDDYKEMTETSTSMESAISTIMQGSAVEMPVVVEDQETQDQLAKLPDFPHLPHIQDSEMGKTREDGPVDLQKTSNITRDMQDLDERSIALLNKENLAEADPNESKKNKVSSDGKELELNQQDSVPPTLRQEIEKQQPGKSSVAVSEAKEAICEEEKVTTANCNEVIQNNSCGASDKVSPYDMLQGSSSEAAQGTNDKNIPTLQHELPILSDIKFSDMERTQMDVELRIERVDGIDFRKVEQNLDAASIPASDKQTVIDADNTKNEDAFDSTVESKNIQLPQQETAEIFQAEGEIWKPCELEQEERTIESTKKSASTEIDKASLSDILQGPLKESSETADHHTEGKGPTIQKEELKAEKTEETVHEEEKDSHEESSEQKISDLGSEAPVMVDAEDVGAKVVHKKSHNILSGVGSKVKHSIAKVKKAITGKSSHPKPTSPKESEKC</sequence>
<feature type="compositionally biased region" description="Polar residues" evidence="2">
    <location>
        <begin position="369"/>
        <end position="378"/>
    </location>
</feature>
<feature type="region of interest" description="Disordered" evidence="2">
    <location>
        <begin position="91"/>
        <end position="112"/>
    </location>
</feature>
<feature type="region of interest" description="Disordered" evidence="2">
    <location>
        <begin position="2124"/>
        <end position="2143"/>
    </location>
</feature>
<feature type="compositionally biased region" description="Basic and acidic residues" evidence="2">
    <location>
        <begin position="2820"/>
        <end position="2848"/>
    </location>
</feature>
<feature type="compositionally biased region" description="Basic and acidic residues" evidence="2">
    <location>
        <begin position="2732"/>
        <end position="2746"/>
    </location>
</feature>
<feature type="region of interest" description="Disordered" evidence="2">
    <location>
        <begin position="2409"/>
        <end position="2432"/>
    </location>
</feature>
<evidence type="ECO:0000256" key="2">
    <source>
        <dbReference type="SAM" id="MobiDB-lite"/>
    </source>
</evidence>
<feature type="region of interest" description="Disordered" evidence="2">
    <location>
        <begin position="2912"/>
        <end position="2946"/>
    </location>
</feature>
<feature type="region of interest" description="Disordered" evidence="2">
    <location>
        <begin position="289"/>
        <end position="391"/>
    </location>
</feature>
<feature type="compositionally biased region" description="Basic and acidic residues" evidence="2">
    <location>
        <begin position="2415"/>
        <end position="2432"/>
    </location>
</feature>
<feature type="region of interest" description="Disordered" evidence="2">
    <location>
        <begin position="2588"/>
        <end position="2640"/>
    </location>
</feature>
<feature type="compositionally biased region" description="Polar residues" evidence="2">
    <location>
        <begin position="2976"/>
        <end position="2985"/>
    </location>
</feature>
<feature type="compositionally biased region" description="Polar residues" evidence="2">
    <location>
        <begin position="2871"/>
        <end position="2900"/>
    </location>
</feature>
<feature type="compositionally biased region" description="Basic and acidic residues" evidence="2">
    <location>
        <begin position="1065"/>
        <end position="1083"/>
    </location>
</feature>
<feature type="region of interest" description="Disordered" evidence="2">
    <location>
        <begin position="2716"/>
        <end position="2763"/>
    </location>
</feature>
<feature type="compositionally biased region" description="Basic and acidic residues" evidence="2">
    <location>
        <begin position="808"/>
        <end position="819"/>
    </location>
</feature>
<feature type="region of interest" description="Disordered" evidence="2">
    <location>
        <begin position="723"/>
        <end position="764"/>
    </location>
</feature>
<feature type="compositionally biased region" description="Polar residues" evidence="2">
    <location>
        <begin position="1809"/>
        <end position="1830"/>
    </location>
</feature>
<feature type="compositionally biased region" description="Basic and acidic residues" evidence="2">
    <location>
        <begin position="3331"/>
        <end position="3377"/>
    </location>
</feature>
<feature type="region of interest" description="Disordered" evidence="2">
    <location>
        <begin position="2797"/>
        <end position="2900"/>
    </location>
</feature>
<feature type="region of interest" description="Disordered" evidence="2">
    <location>
        <begin position="1800"/>
        <end position="2006"/>
    </location>
</feature>
<feature type="compositionally biased region" description="Basic and acidic residues" evidence="2">
    <location>
        <begin position="3100"/>
        <end position="3115"/>
    </location>
</feature>
<feature type="region of interest" description="Disordered" evidence="2">
    <location>
        <begin position="800"/>
        <end position="827"/>
    </location>
</feature>
<feature type="region of interest" description="Disordered" evidence="2">
    <location>
        <begin position="35"/>
        <end position="59"/>
    </location>
</feature>
<keyword evidence="1" id="KW-0175">Coiled coil</keyword>
<feature type="region of interest" description="Disordered" evidence="2">
    <location>
        <begin position="2973"/>
        <end position="3012"/>
    </location>
</feature>
<feature type="region of interest" description="Disordered" evidence="2">
    <location>
        <begin position="1148"/>
        <end position="1170"/>
    </location>
</feature>
<proteinExistence type="predicted"/>
<reference evidence="4" key="1">
    <citation type="submission" date="2024-07" db="EMBL/GenBank/DDBJ databases">
        <title>Two chromosome-level genome assemblies of Korean endemic species Abeliophyllum distichum and Forsythia ovata (Oleaceae).</title>
        <authorList>
            <person name="Jang H."/>
        </authorList>
    </citation>
    <scope>NUCLEOTIDE SEQUENCE [LARGE SCALE GENOMIC DNA]</scope>
</reference>
<feature type="compositionally biased region" description="Basic and acidic residues" evidence="2">
    <location>
        <begin position="1974"/>
        <end position="1990"/>
    </location>
</feature>
<evidence type="ECO:0000256" key="1">
    <source>
        <dbReference type="SAM" id="Coils"/>
    </source>
</evidence>
<feature type="region of interest" description="Disordered" evidence="2">
    <location>
        <begin position="660"/>
        <end position="698"/>
    </location>
</feature>
<feature type="compositionally biased region" description="Basic and acidic residues" evidence="2">
    <location>
        <begin position="513"/>
        <end position="535"/>
    </location>
</feature>
<feature type="region of interest" description="Disordered" evidence="2">
    <location>
        <begin position="3042"/>
        <end position="3142"/>
    </location>
</feature>
<feature type="coiled-coil region" evidence="1">
    <location>
        <begin position="2546"/>
        <end position="2580"/>
    </location>
</feature>
<feature type="compositionally biased region" description="Basic and acidic residues" evidence="2">
    <location>
        <begin position="688"/>
        <end position="697"/>
    </location>
</feature>
<evidence type="ECO:0000313" key="4">
    <source>
        <dbReference type="Proteomes" id="UP001604336"/>
    </source>
</evidence>
<feature type="region of interest" description="Disordered" evidence="2">
    <location>
        <begin position="1013"/>
        <end position="1060"/>
    </location>
</feature>
<feature type="region of interest" description="Disordered" evidence="2">
    <location>
        <begin position="2316"/>
        <end position="2360"/>
    </location>
</feature>
<protein>
    <submittedName>
        <fullName evidence="3">Titin</fullName>
    </submittedName>
</protein>
<feature type="region of interest" description="Disordered" evidence="2">
    <location>
        <begin position="2221"/>
        <end position="2289"/>
    </location>
</feature>
<feature type="region of interest" description="Disordered" evidence="2">
    <location>
        <begin position="3293"/>
        <end position="3386"/>
    </location>
</feature>
<gene>
    <name evidence="3" type="ORF">Adt_25630</name>
</gene>
<feature type="compositionally biased region" description="Low complexity" evidence="2">
    <location>
        <begin position="130"/>
        <end position="142"/>
    </location>
</feature>
<feature type="region of interest" description="Disordered" evidence="2">
    <location>
        <begin position="1670"/>
        <end position="1744"/>
    </location>
</feature>
<feature type="compositionally biased region" description="Basic and acidic residues" evidence="2">
    <location>
        <begin position="3051"/>
        <end position="3064"/>
    </location>
</feature>
<feature type="compositionally biased region" description="Basic and acidic residues" evidence="2">
    <location>
        <begin position="1691"/>
        <end position="1703"/>
    </location>
</feature>
<feature type="compositionally biased region" description="Basic and acidic residues" evidence="2">
    <location>
        <begin position="2124"/>
        <end position="2139"/>
    </location>
</feature>
<name>A0ABD1SH74_9LAMI</name>
<feature type="compositionally biased region" description="Basic and acidic residues" evidence="2">
    <location>
        <begin position="353"/>
        <end position="365"/>
    </location>
</feature>
<feature type="compositionally biased region" description="Basic and acidic residues" evidence="2">
    <location>
        <begin position="1735"/>
        <end position="1744"/>
    </location>
</feature>
<feature type="compositionally biased region" description="Basic and acidic residues" evidence="2">
    <location>
        <begin position="178"/>
        <end position="195"/>
    </location>
</feature>
<feature type="compositionally biased region" description="Polar residues" evidence="2">
    <location>
        <begin position="337"/>
        <end position="352"/>
    </location>
</feature>
<feature type="region of interest" description="Disordered" evidence="2">
    <location>
        <begin position="127"/>
        <end position="195"/>
    </location>
</feature>
<feature type="compositionally biased region" description="Basic and acidic residues" evidence="2">
    <location>
        <begin position="2623"/>
        <end position="2640"/>
    </location>
</feature>
<comment type="caution">
    <text evidence="3">The sequence shown here is derived from an EMBL/GenBank/DDBJ whole genome shotgun (WGS) entry which is preliminary data.</text>
</comment>
<feature type="region of interest" description="Disordered" evidence="2">
    <location>
        <begin position="2473"/>
        <end position="2505"/>
    </location>
</feature>